<evidence type="ECO:0000313" key="9">
    <source>
        <dbReference type="Proteomes" id="UP001301958"/>
    </source>
</evidence>
<feature type="signal peptide" evidence="7">
    <location>
        <begin position="1"/>
        <end position="33"/>
    </location>
</feature>
<dbReference type="GO" id="GO:0006506">
    <property type="term" value="P:GPI anchor biosynthetic process"/>
    <property type="evidence" value="ECO:0007669"/>
    <property type="project" value="UniProtKB-KW"/>
</dbReference>
<dbReference type="Proteomes" id="UP001301958">
    <property type="component" value="Unassembled WGS sequence"/>
</dbReference>
<evidence type="ECO:0000256" key="6">
    <source>
        <dbReference type="ARBA" id="ARBA00023136"/>
    </source>
</evidence>
<evidence type="ECO:0000256" key="1">
    <source>
        <dbReference type="ARBA" id="ARBA00004127"/>
    </source>
</evidence>
<evidence type="ECO:0000313" key="8">
    <source>
        <dbReference type="EMBL" id="KAK4229751.1"/>
    </source>
</evidence>
<dbReference type="Pfam" id="PF04080">
    <property type="entry name" value="Per1"/>
    <property type="match status" value="1"/>
</dbReference>
<dbReference type="InterPro" id="IPR007217">
    <property type="entry name" value="Per1-like"/>
</dbReference>
<comment type="function">
    <text evidence="7">Involved in the lipid remodeling steps of GPI-anchor maturation.</text>
</comment>
<feature type="transmembrane region" description="Helical" evidence="7">
    <location>
        <begin position="106"/>
        <end position="127"/>
    </location>
</feature>
<sequence>MGTKRFRSSIPSSSCFLLFMVLGVLLLCSPVAASIGDRLPEFHECVEICKTENCGTNPTPIPLHRRLLLWTCPSECDYTCQHIITSRRQSSSPPEPIVQFHGKWPFYRFLGMQEPFSVLFSLGNFYAHYDGLYNKILTHIPAHYGMRPFYIGLAYVGMASWFFSAIFHTRDFRVTEELDYLAAGGNVLYGLYYTPIRVFELYKKSPRKRSVVRVWTAVCLGMYLAHVCYLKVWRWDYGYNMGANVACGAVQHLMWSWFSWKRYKKSGRLWATWPGMVVAWVMLAMSLELLDFAPLGGMLDAHSLWHAGTIGPAVLFYNFLVKDAQDDIAGSERLKA</sequence>
<keyword evidence="4 7" id="KW-0732">Signal</keyword>
<feature type="transmembrane region" description="Helical" evidence="7">
    <location>
        <begin position="211"/>
        <end position="232"/>
    </location>
</feature>
<dbReference type="PANTHER" id="PTHR13148:SF0">
    <property type="entry name" value="POST-GPI ATTACHMENT TO PROTEINS FACTOR 3"/>
    <property type="match status" value="1"/>
</dbReference>
<dbReference type="PANTHER" id="PTHR13148">
    <property type="entry name" value="PER1-RELATED"/>
    <property type="match status" value="1"/>
</dbReference>
<comment type="subcellular location">
    <subcellularLocation>
        <location evidence="1">Endomembrane system</location>
        <topology evidence="1">Multi-pass membrane protein</topology>
    </subcellularLocation>
    <subcellularLocation>
        <location evidence="7">Endoplasmic reticulum membrane</location>
        <topology evidence="7">Multi-pass membrane protein</topology>
    </subcellularLocation>
</comment>
<protein>
    <recommendedName>
        <fullName evidence="7">Post-GPI attachment to proteins factor 3</fullName>
    </recommendedName>
</protein>
<organism evidence="8 9">
    <name type="scientific">Podospora fimiseda</name>
    <dbReference type="NCBI Taxonomy" id="252190"/>
    <lineage>
        <taxon>Eukaryota</taxon>
        <taxon>Fungi</taxon>
        <taxon>Dikarya</taxon>
        <taxon>Ascomycota</taxon>
        <taxon>Pezizomycotina</taxon>
        <taxon>Sordariomycetes</taxon>
        <taxon>Sordariomycetidae</taxon>
        <taxon>Sordariales</taxon>
        <taxon>Podosporaceae</taxon>
        <taxon>Podospora</taxon>
    </lineage>
</organism>
<evidence type="ECO:0000256" key="7">
    <source>
        <dbReference type="RuleBase" id="RU365066"/>
    </source>
</evidence>
<reference evidence="8" key="1">
    <citation type="journal article" date="2023" name="Mol. Phylogenet. Evol.">
        <title>Genome-scale phylogeny and comparative genomics of the fungal order Sordariales.</title>
        <authorList>
            <person name="Hensen N."/>
            <person name="Bonometti L."/>
            <person name="Westerberg I."/>
            <person name="Brannstrom I.O."/>
            <person name="Guillou S."/>
            <person name="Cros-Aarteil S."/>
            <person name="Calhoun S."/>
            <person name="Haridas S."/>
            <person name="Kuo A."/>
            <person name="Mondo S."/>
            <person name="Pangilinan J."/>
            <person name="Riley R."/>
            <person name="LaButti K."/>
            <person name="Andreopoulos B."/>
            <person name="Lipzen A."/>
            <person name="Chen C."/>
            <person name="Yan M."/>
            <person name="Daum C."/>
            <person name="Ng V."/>
            <person name="Clum A."/>
            <person name="Steindorff A."/>
            <person name="Ohm R.A."/>
            <person name="Martin F."/>
            <person name="Silar P."/>
            <person name="Natvig D.O."/>
            <person name="Lalanne C."/>
            <person name="Gautier V."/>
            <person name="Ament-Velasquez S.L."/>
            <person name="Kruys A."/>
            <person name="Hutchinson M.I."/>
            <person name="Powell A.J."/>
            <person name="Barry K."/>
            <person name="Miller A.N."/>
            <person name="Grigoriev I.V."/>
            <person name="Debuchy R."/>
            <person name="Gladieux P."/>
            <person name="Hiltunen Thoren M."/>
            <person name="Johannesson H."/>
        </authorList>
    </citation>
    <scope>NUCLEOTIDE SEQUENCE</scope>
    <source>
        <strain evidence="8">CBS 990.96</strain>
    </source>
</reference>
<comment type="similarity">
    <text evidence="7">Belongs to the PGAP3 family.</text>
</comment>
<feature type="chain" id="PRO_5042667869" description="Post-GPI attachment to proteins factor 3" evidence="7">
    <location>
        <begin position="34"/>
        <end position="336"/>
    </location>
</feature>
<feature type="transmembrane region" description="Helical" evidence="7">
    <location>
        <begin position="238"/>
        <end position="258"/>
    </location>
</feature>
<evidence type="ECO:0000256" key="4">
    <source>
        <dbReference type="ARBA" id="ARBA00022729"/>
    </source>
</evidence>
<keyword evidence="9" id="KW-1185">Reference proteome</keyword>
<evidence type="ECO:0000256" key="5">
    <source>
        <dbReference type="ARBA" id="ARBA00022989"/>
    </source>
</evidence>
<feature type="transmembrane region" description="Helical" evidence="7">
    <location>
        <begin position="148"/>
        <end position="168"/>
    </location>
</feature>
<keyword evidence="6 7" id="KW-0472">Membrane</keyword>
<keyword evidence="3 7" id="KW-0812">Transmembrane</keyword>
<dbReference type="EMBL" id="MU865305">
    <property type="protein sequence ID" value="KAK4229751.1"/>
    <property type="molecule type" value="Genomic_DNA"/>
</dbReference>
<name>A0AAN7BUM1_9PEZI</name>
<feature type="transmembrane region" description="Helical" evidence="7">
    <location>
        <begin position="302"/>
        <end position="321"/>
    </location>
</feature>
<dbReference type="GO" id="GO:0016788">
    <property type="term" value="F:hydrolase activity, acting on ester bonds"/>
    <property type="evidence" value="ECO:0007669"/>
    <property type="project" value="TreeGrafter"/>
</dbReference>
<keyword evidence="5 7" id="KW-1133">Transmembrane helix</keyword>
<dbReference type="AlphaFoldDB" id="A0AAN7BUM1"/>
<gene>
    <name evidence="8" type="ORF">QBC38DRAFT_471575</name>
</gene>
<comment type="caution">
    <text evidence="8">The sequence shown here is derived from an EMBL/GenBank/DDBJ whole genome shotgun (WGS) entry which is preliminary data.</text>
</comment>
<accession>A0AAN7BUM1</accession>
<feature type="transmembrane region" description="Helical" evidence="7">
    <location>
        <begin position="270"/>
        <end position="290"/>
    </location>
</feature>
<keyword evidence="2 7" id="KW-0337">GPI-anchor biosynthesis</keyword>
<proteinExistence type="inferred from homology"/>
<dbReference type="GO" id="GO:0005789">
    <property type="term" value="C:endoplasmic reticulum membrane"/>
    <property type="evidence" value="ECO:0007669"/>
    <property type="project" value="UniProtKB-SubCell"/>
</dbReference>
<reference evidence="8" key="2">
    <citation type="submission" date="2023-05" db="EMBL/GenBank/DDBJ databases">
        <authorList>
            <consortium name="Lawrence Berkeley National Laboratory"/>
            <person name="Steindorff A."/>
            <person name="Hensen N."/>
            <person name="Bonometti L."/>
            <person name="Westerberg I."/>
            <person name="Brannstrom I.O."/>
            <person name="Guillou S."/>
            <person name="Cros-Aarteil S."/>
            <person name="Calhoun S."/>
            <person name="Haridas S."/>
            <person name="Kuo A."/>
            <person name="Mondo S."/>
            <person name="Pangilinan J."/>
            <person name="Riley R."/>
            <person name="Labutti K."/>
            <person name="Andreopoulos B."/>
            <person name="Lipzen A."/>
            <person name="Chen C."/>
            <person name="Yanf M."/>
            <person name="Daum C."/>
            <person name="Ng V."/>
            <person name="Clum A."/>
            <person name="Ohm R."/>
            <person name="Martin F."/>
            <person name="Silar P."/>
            <person name="Natvig D."/>
            <person name="Lalanne C."/>
            <person name="Gautier V."/>
            <person name="Ament-Velasquez S.L."/>
            <person name="Kruys A."/>
            <person name="Hutchinson M.I."/>
            <person name="Powell A.J."/>
            <person name="Barry K."/>
            <person name="Miller A.N."/>
            <person name="Grigoriev I.V."/>
            <person name="Debuchy R."/>
            <person name="Gladieux P."/>
            <person name="Thoren M.H."/>
            <person name="Johannesson H."/>
        </authorList>
    </citation>
    <scope>NUCLEOTIDE SEQUENCE</scope>
    <source>
        <strain evidence="8">CBS 990.96</strain>
    </source>
</reference>
<feature type="transmembrane region" description="Helical" evidence="7">
    <location>
        <begin position="180"/>
        <end position="199"/>
    </location>
</feature>
<evidence type="ECO:0000256" key="2">
    <source>
        <dbReference type="ARBA" id="ARBA00022502"/>
    </source>
</evidence>
<evidence type="ECO:0000256" key="3">
    <source>
        <dbReference type="ARBA" id="ARBA00022692"/>
    </source>
</evidence>
<keyword evidence="7" id="KW-0256">Endoplasmic reticulum</keyword>